<dbReference type="Proteomes" id="UP000041882">
    <property type="component" value="Unassembled WGS sequence"/>
</dbReference>
<dbReference type="AlphaFoldDB" id="A0A0T9QN98"/>
<protein>
    <submittedName>
        <fullName evidence="1">Uncharacterized protein</fullName>
    </submittedName>
</protein>
<organism evidence="1 2">
    <name type="scientific">Yersinia thracica</name>
    <dbReference type="NCBI Taxonomy" id="2890319"/>
    <lineage>
        <taxon>Bacteria</taxon>
        <taxon>Pseudomonadati</taxon>
        <taxon>Pseudomonadota</taxon>
        <taxon>Gammaproteobacteria</taxon>
        <taxon>Enterobacterales</taxon>
        <taxon>Yersiniaceae</taxon>
        <taxon>Yersinia</taxon>
    </lineage>
</organism>
<dbReference type="EMBL" id="CQAW01000020">
    <property type="protein sequence ID" value="CNI19912.1"/>
    <property type="molecule type" value="Genomic_DNA"/>
</dbReference>
<dbReference type="RefSeq" id="WP_050115979.1">
    <property type="nucleotide sequence ID" value="NZ_CQAW01000020.1"/>
</dbReference>
<sequence length="216" mass="24058">MSSIPVSSDRQSAVRLLACIDSGSTDVTDDSWGPDVVATLHAQSRLQALDFWMRNPDYLANELLSDFDVGGDPATLALAQSILDSREPDLRRVPMIRYRFGAFEPLDNALSILRTVDFIRIKRQGSPGKVQEHIYLLTQSGRQAMYELAEMAEEIAWYKHRADVVARLAGGAGGKALKDRQYLQAEYADTELKHIIAPITDRVRLRLEVLSQGNSA</sequence>
<name>A0A0T9QN98_9GAMM</name>
<proteinExistence type="predicted"/>
<keyword evidence="2" id="KW-1185">Reference proteome</keyword>
<accession>A0A0T9QN98</accession>
<gene>
    <name evidence="1" type="ORF">ERS008472_03501</name>
</gene>
<reference evidence="2" key="1">
    <citation type="submission" date="2015-03" db="EMBL/GenBank/DDBJ databases">
        <authorList>
            <consortium name="Pathogen Informatics"/>
            <person name="Murphy D."/>
        </authorList>
    </citation>
    <scope>NUCLEOTIDE SEQUENCE [LARGE SCALE GENOMIC DNA]</scope>
    <source>
        <strain evidence="2">IP6945</strain>
    </source>
</reference>
<evidence type="ECO:0000313" key="1">
    <source>
        <dbReference type="EMBL" id="CNI19912.1"/>
    </source>
</evidence>
<dbReference type="GeneID" id="82552332"/>
<evidence type="ECO:0000313" key="2">
    <source>
        <dbReference type="Proteomes" id="UP000041882"/>
    </source>
</evidence>